<dbReference type="PANTHER" id="PTHR10196:SF57">
    <property type="entry name" value="XYLULOSE KINASE"/>
    <property type="match status" value="1"/>
</dbReference>
<comment type="similarity">
    <text evidence="1 4">Belongs to the FGGY kinase family.</text>
</comment>
<comment type="function">
    <text evidence="4">Phosphorylates D-xylulose to produce D-xylulose 5-phosphate, a molecule that may play an important role in the regulation of glucose metabolism and lipogenesis.</text>
</comment>
<protein>
    <recommendedName>
        <fullName evidence="4">Xylulose kinase</fullName>
        <ecNumber evidence="4">2.7.1.17</ecNumber>
    </recommendedName>
</protein>
<evidence type="ECO:0000259" key="5">
    <source>
        <dbReference type="Pfam" id="PF00370"/>
    </source>
</evidence>
<keyword evidence="3 4" id="KW-0418">Kinase</keyword>
<evidence type="ECO:0000313" key="8">
    <source>
        <dbReference type="RefSeq" id="XP_013775046.1"/>
    </source>
</evidence>
<keyword evidence="7" id="KW-1185">Reference proteome</keyword>
<dbReference type="InterPro" id="IPR043129">
    <property type="entry name" value="ATPase_NBD"/>
</dbReference>
<comment type="catalytic activity">
    <reaction evidence="4">
        <text>D-xylulose + ATP = D-xylulose 5-phosphate + ADP + H(+)</text>
        <dbReference type="Rhea" id="RHEA:10964"/>
        <dbReference type="ChEBI" id="CHEBI:15378"/>
        <dbReference type="ChEBI" id="CHEBI:17140"/>
        <dbReference type="ChEBI" id="CHEBI:30616"/>
        <dbReference type="ChEBI" id="CHEBI:57737"/>
        <dbReference type="ChEBI" id="CHEBI:456216"/>
        <dbReference type="EC" id="2.7.1.17"/>
    </reaction>
</comment>
<gene>
    <name evidence="8" type="primary">LOC106459926</name>
</gene>
<dbReference type="PANTHER" id="PTHR10196">
    <property type="entry name" value="SUGAR KINASE"/>
    <property type="match status" value="1"/>
</dbReference>
<keyword evidence="2 4" id="KW-0808">Transferase</keyword>
<evidence type="ECO:0000256" key="4">
    <source>
        <dbReference type="RuleBase" id="RU367058"/>
    </source>
</evidence>
<keyword evidence="4" id="KW-0547">Nucleotide-binding</keyword>
<evidence type="ECO:0000313" key="7">
    <source>
        <dbReference type="Proteomes" id="UP000694941"/>
    </source>
</evidence>
<feature type="domain" description="Carbohydrate kinase FGGY N-terminal" evidence="5">
    <location>
        <begin position="147"/>
        <end position="298"/>
    </location>
</feature>
<dbReference type="EC" id="2.7.1.17" evidence="4"/>
<dbReference type="GeneID" id="106459926"/>
<keyword evidence="4" id="KW-0859">Xylose metabolism</keyword>
<dbReference type="Pfam" id="PF02782">
    <property type="entry name" value="FGGY_C"/>
    <property type="match status" value="1"/>
</dbReference>
<dbReference type="InterPro" id="IPR000577">
    <property type="entry name" value="Carb_kinase_FGGY"/>
</dbReference>
<dbReference type="CDD" id="cd07776">
    <property type="entry name" value="ASKHA_NBD_FGGY_SpXK-like"/>
    <property type="match status" value="1"/>
</dbReference>
<evidence type="ECO:0000256" key="1">
    <source>
        <dbReference type="ARBA" id="ARBA00009156"/>
    </source>
</evidence>
<keyword evidence="4" id="KW-0119">Carbohydrate metabolism</keyword>
<name>A0ABM1B563_LIMPO</name>
<proteinExistence type="inferred from homology"/>
<sequence length="547" mass="60295">MTCNANMAPTGDCCGEWNDKTYLGFDFSTQQLKAVVINENLEVKHEVTVHFDSELPEFRTHGGVQKVDNITVTAPSIMWVKAVDLVMEKLKVTGLDLSTVAAVSGAGQQHGSIYWRKGAQKILKNLHPDKFLHEQLQSCFSVRDSPIWMDGSTTTQCLALEEALGGAQRLAELTGSRAYERFTGNQIAKLFETKPESYKNTERVSLVSSFAASLFLGDYAAIDFSDGSGMNLLDIRRKDWADECLNACAPDLREKLGKPVPSYTVLGNISPYYVERYGFNEECKVVGFTGDNPASLAGMNLKEGDVVVSLGTSDTLFLWLKEARPDLEGHILCNPVEKDDYMALLCFKNGSLTRERIRNECADGSWELFSELLESTPRGNFGNIGMYFDLIEIIPTVYGDHRFNKNGEEVSRFSKEVEVRALIEGQFLAKRVHSENLGFSVGPGSRVLATGGASENSAILQVLADIFSTSVYVQDVSNSSALGSAFRAKHGFLGGDSTKFADVINPVTNWTLAATPSPDAAEIYNPMVERYKRLEEKVIAKHSSMKN</sequence>
<dbReference type="Pfam" id="PF00370">
    <property type="entry name" value="FGGY_N"/>
    <property type="match status" value="1"/>
</dbReference>
<keyword evidence="4" id="KW-0067">ATP-binding</keyword>
<dbReference type="InterPro" id="IPR042024">
    <property type="entry name" value="D-XK_euk"/>
</dbReference>
<evidence type="ECO:0000256" key="3">
    <source>
        <dbReference type="ARBA" id="ARBA00022777"/>
    </source>
</evidence>
<accession>A0ABM1B563</accession>
<dbReference type="Proteomes" id="UP000694941">
    <property type="component" value="Unplaced"/>
</dbReference>
<dbReference type="PIRSF" id="PIRSF000538">
    <property type="entry name" value="GlpK"/>
    <property type="match status" value="1"/>
</dbReference>
<evidence type="ECO:0000256" key="2">
    <source>
        <dbReference type="ARBA" id="ARBA00022679"/>
    </source>
</evidence>
<evidence type="ECO:0000259" key="6">
    <source>
        <dbReference type="Pfam" id="PF02782"/>
    </source>
</evidence>
<feature type="domain" description="Carbohydrate kinase FGGY C-terminal" evidence="6">
    <location>
        <begin position="307"/>
        <end position="488"/>
    </location>
</feature>
<reference evidence="8" key="1">
    <citation type="submission" date="2025-08" db="UniProtKB">
        <authorList>
            <consortium name="RefSeq"/>
        </authorList>
    </citation>
    <scope>IDENTIFICATION</scope>
    <source>
        <tissue evidence="8">Muscle</tissue>
    </source>
</reference>
<dbReference type="InterPro" id="IPR018484">
    <property type="entry name" value="FGGY_N"/>
</dbReference>
<dbReference type="SUPFAM" id="SSF53067">
    <property type="entry name" value="Actin-like ATPase domain"/>
    <property type="match status" value="2"/>
</dbReference>
<dbReference type="RefSeq" id="XP_013775046.1">
    <property type="nucleotide sequence ID" value="XM_013919592.2"/>
</dbReference>
<organism evidence="7 8">
    <name type="scientific">Limulus polyphemus</name>
    <name type="common">Atlantic horseshoe crab</name>
    <dbReference type="NCBI Taxonomy" id="6850"/>
    <lineage>
        <taxon>Eukaryota</taxon>
        <taxon>Metazoa</taxon>
        <taxon>Ecdysozoa</taxon>
        <taxon>Arthropoda</taxon>
        <taxon>Chelicerata</taxon>
        <taxon>Merostomata</taxon>
        <taxon>Xiphosura</taxon>
        <taxon>Limulidae</taxon>
        <taxon>Limulus</taxon>
    </lineage>
</organism>
<dbReference type="InterPro" id="IPR018485">
    <property type="entry name" value="FGGY_C"/>
</dbReference>
<dbReference type="Gene3D" id="3.30.420.40">
    <property type="match status" value="2"/>
</dbReference>